<evidence type="ECO:0000259" key="8">
    <source>
        <dbReference type="Pfam" id="PF05041"/>
    </source>
</evidence>
<comment type="caution">
    <text evidence="9">The sequence shown here is derived from an EMBL/GenBank/DDBJ whole genome shotgun (WGS) entry which is preliminary data.</text>
</comment>
<keyword evidence="3 6" id="KW-0812">Transmembrane</keyword>
<feature type="transmembrane region" description="Helical" evidence="6">
    <location>
        <begin position="52"/>
        <end position="73"/>
    </location>
</feature>
<dbReference type="InterPro" id="IPR039797">
    <property type="entry name" value="Pecanex"/>
</dbReference>
<feature type="transmembrane region" description="Helical" evidence="6">
    <location>
        <begin position="323"/>
        <end position="342"/>
    </location>
</feature>
<name>A0ABQ7SA74_9ACAR</name>
<dbReference type="Pfam" id="PF05041">
    <property type="entry name" value="Pecanex_C"/>
    <property type="match status" value="1"/>
</dbReference>
<evidence type="ECO:0000313" key="9">
    <source>
        <dbReference type="EMBL" id="KAG9510276.1"/>
    </source>
</evidence>
<organism evidence="9 10">
    <name type="scientific">Fragariocoptes setiger</name>
    <dbReference type="NCBI Taxonomy" id="1670756"/>
    <lineage>
        <taxon>Eukaryota</taxon>
        <taxon>Metazoa</taxon>
        <taxon>Ecdysozoa</taxon>
        <taxon>Arthropoda</taxon>
        <taxon>Chelicerata</taxon>
        <taxon>Arachnida</taxon>
        <taxon>Acari</taxon>
        <taxon>Acariformes</taxon>
        <taxon>Trombidiformes</taxon>
        <taxon>Prostigmata</taxon>
        <taxon>Eupodina</taxon>
        <taxon>Eriophyoidea</taxon>
        <taxon>Phytoptidae</taxon>
        <taxon>Fragariocoptes</taxon>
    </lineage>
</organism>
<keyword evidence="10" id="KW-1185">Reference proteome</keyword>
<evidence type="ECO:0000256" key="1">
    <source>
        <dbReference type="ARBA" id="ARBA00004141"/>
    </source>
</evidence>
<dbReference type="Proteomes" id="UP000825002">
    <property type="component" value="Unassembled WGS sequence"/>
</dbReference>
<dbReference type="PANTHER" id="PTHR12372:SF7">
    <property type="entry name" value="PROTEIN PECANEX"/>
    <property type="match status" value="1"/>
</dbReference>
<accession>A0ABQ7SA74</accession>
<sequence length="1041" mass="119405">RIRRVIRYPSISLSYNNMETLVLSVARQGIMASLTGGWFYDPRLSKSANLLFMYVWLLLFLTPLIVSLLLNAVSTPSESSLAPDAFIASMLFRNAMVSPNQDTSFFVILSKCFHNLRNSSDPTITLRALKYIASLFNPSLWKPNWLIASKAVSYNRGETAEKSSTSKFVNEFKFTKNAETFEMSVITPDAAVQPSASTDIVSQTEPTGDCHHDQQPGPSNQQNASKLLSSSSQPQITRSYQPQPPNSLNNSSIEPVVSIQSENIGDDDSHKQENEDVSERMQAENKMIYMRRIQSDLISCVFIFILVFSVHVSSIFFVFQPHIQRYSCYATVGWGIVFHYLIPQLRSNLPWMWISQPILRTKEYNLYEVKSPAKLMWFDRTQLWALMIERNILYPIFWLGVISLDASQFRDQFGFGLGTLLFVIVSTKLVRSSYNDPSLHYITLVFTSLFFQYDIAKYNFRQIFIFNFFVFSILHIKIQELMLKIQFILDYLAPWQIPWGSAFHAFAQPFAVPHFAATLAQAVISAIISAPLQPMLGSAFFLMSYVRPMKFWERDYNTKSIDYTKTRLANQLERQRTGIDANRLDSVFYEHLTKCLQRRLYGDLAIGRWGNVSQGDCFVMASDNLNCLVHIIELGNGLCTFQLRGLEFKGTYCQQQEVEAITEGVNSDDGCCCCEPGHLPNMLSVNAAFNQRWLAWSVTQSKYVVEGYSISDNSATQMLQPFDLRRALITYYVKSIIYFTVTSPLLSKWLSNTTIYEALEYTRSNDFVDVDPTFSFLLDMDFDVRSCGVTKARFCILYLDWIQYCVERVKNDKIDRVRASLIADIDTTESSFLVSLCFSLSLLARRSLSAASHNQQFDNCDKICGQQEFLLYGLHALLKGDFRITSLHDEWIFEEMKFFKIVVAPSVRMCLKLHQDHFTSPEEYDDNMSLYEAISGYQKNLFISHESDPAWRSALLSNVPSLLALRHIVDDGSNQFKIIMLNKRYLSFRIIKLNKECVRGLWASQQQELIFLRNTDPERGSIQNAKQVLRNMINSSCDIPI</sequence>
<protein>
    <recommendedName>
        <fullName evidence="6">Pecanex-like protein</fullName>
    </recommendedName>
</protein>
<feature type="transmembrane region" description="Helical" evidence="6">
    <location>
        <begin position="297"/>
        <end position="317"/>
    </location>
</feature>
<feature type="domain" description="Pecanex C-terminal" evidence="8">
    <location>
        <begin position="826"/>
        <end position="1041"/>
    </location>
</feature>
<feature type="transmembrane region" description="Helical" evidence="6">
    <location>
        <begin position="383"/>
        <end position="401"/>
    </location>
</feature>
<feature type="transmembrane region" description="Helical" evidence="6">
    <location>
        <begin position="437"/>
        <end position="453"/>
    </location>
</feature>
<proteinExistence type="inferred from homology"/>
<comment type="subcellular location">
    <subcellularLocation>
        <location evidence="1 6">Membrane</location>
        <topology evidence="1 6">Multi-pass membrane protein</topology>
    </subcellularLocation>
</comment>
<dbReference type="EMBL" id="JAIFTH010000187">
    <property type="protein sequence ID" value="KAG9510276.1"/>
    <property type="molecule type" value="Genomic_DNA"/>
</dbReference>
<feature type="region of interest" description="Disordered" evidence="7">
    <location>
        <begin position="192"/>
        <end position="252"/>
    </location>
</feature>
<feature type="compositionally biased region" description="Polar residues" evidence="7">
    <location>
        <begin position="216"/>
        <end position="252"/>
    </location>
</feature>
<keyword evidence="5 6" id="KW-0472">Membrane</keyword>
<dbReference type="InterPro" id="IPR007735">
    <property type="entry name" value="Pecanex_C"/>
</dbReference>
<comment type="similarity">
    <text evidence="2 6">Belongs to the pecanex family.</text>
</comment>
<evidence type="ECO:0000256" key="4">
    <source>
        <dbReference type="ARBA" id="ARBA00022989"/>
    </source>
</evidence>
<feature type="transmembrane region" description="Helical" evidence="6">
    <location>
        <begin position="413"/>
        <end position="430"/>
    </location>
</feature>
<reference evidence="9 10" key="1">
    <citation type="submission" date="2020-10" db="EMBL/GenBank/DDBJ databases">
        <authorList>
            <person name="Klimov P.B."/>
            <person name="Dyachkov S.M."/>
            <person name="Chetverikov P.E."/>
        </authorList>
    </citation>
    <scope>NUCLEOTIDE SEQUENCE [LARGE SCALE GENOMIC DNA]</scope>
    <source>
        <strain evidence="9">BMOC 18-1129-001#AD2665</strain>
        <tissue evidence="9">Entire mites</tissue>
    </source>
</reference>
<feature type="non-terminal residue" evidence="9">
    <location>
        <position position="1041"/>
    </location>
</feature>
<feature type="non-terminal residue" evidence="9">
    <location>
        <position position="1"/>
    </location>
</feature>
<evidence type="ECO:0000256" key="3">
    <source>
        <dbReference type="ARBA" id="ARBA00022692"/>
    </source>
</evidence>
<evidence type="ECO:0000313" key="10">
    <source>
        <dbReference type="Proteomes" id="UP000825002"/>
    </source>
</evidence>
<keyword evidence="4 6" id="KW-1133">Transmembrane helix</keyword>
<evidence type="ECO:0000256" key="7">
    <source>
        <dbReference type="SAM" id="MobiDB-lite"/>
    </source>
</evidence>
<dbReference type="PANTHER" id="PTHR12372">
    <property type="entry name" value="PECANEX"/>
    <property type="match status" value="1"/>
</dbReference>
<evidence type="ECO:0000256" key="6">
    <source>
        <dbReference type="RuleBase" id="RU367089"/>
    </source>
</evidence>
<feature type="compositionally biased region" description="Polar residues" evidence="7">
    <location>
        <begin position="194"/>
        <end position="206"/>
    </location>
</feature>
<evidence type="ECO:0000256" key="5">
    <source>
        <dbReference type="ARBA" id="ARBA00023136"/>
    </source>
</evidence>
<gene>
    <name evidence="9" type="primary">Pcnx1</name>
    <name evidence="9" type="ORF">GZH46_01187</name>
</gene>
<comment type="caution">
    <text evidence="6">Lacks conserved residue(s) required for the propagation of feature annotation.</text>
</comment>
<evidence type="ECO:0000256" key="2">
    <source>
        <dbReference type="ARBA" id="ARBA00010170"/>
    </source>
</evidence>
<feature type="transmembrane region" description="Helical" evidence="6">
    <location>
        <begin position="21"/>
        <end position="40"/>
    </location>
</feature>